<feature type="domain" description="SUEL-type lectin" evidence="3">
    <location>
        <begin position="155"/>
        <end position="232"/>
    </location>
</feature>
<evidence type="ECO:0000256" key="1">
    <source>
        <dbReference type="ARBA" id="ARBA00022734"/>
    </source>
</evidence>
<dbReference type="GO" id="GO:0030246">
    <property type="term" value="F:carbohydrate binding"/>
    <property type="evidence" value="ECO:0007669"/>
    <property type="project" value="UniProtKB-KW"/>
</dbReference>
<dbReference type="AlphaFoldDB" id="A0A8C6SM72"/>
<evidence type="ECO:0000256" key="2">
    <source>
        <dbReference type="ARBA" id="ARBA00022737"/>
    </source>
</evidence>
<reference evidence="4" key="2">
    <citation type="submission" date="2025-09" db="UniProtKB">
        <authorList>
            <consortium name="Ensembl"/>
        </authorList>
    </citation>
    <scope>IDENTIFICATION</scope>
</reference>
<keyword evidence="1" id="KW-0430">Lectin</keyword>
<proteinExistence type="predicted"/>
<feature type="domain" description="SUEL-type lectin" evidence="3">
    <location>
        <begin position="63"/>
        <end position="150"/>
    </location>
</feature>
<dbReference type="PROSITE" id="PS50228">
    <property type="entry name" value="SUEL_LECTIN"/>
    <property type="match status" value="2"/>
</dbReference>
<keyword evidence="2" id="KW-0677">Repeat</keyword>
<dbReference type="Pfam" id="PF02140">
    <property type="entry name" value="SUEL_Lectin"/>
    <property type="match status" value="2"/>
</dbReference>
<protein>
    <submittedName>
        <fullName evidence="4">Si:ch73-335m24.2</fullName>
    </submittedName>
</protein>
<evidence type="ECO:0000313" key="4">
    <source>
        <dbReference type="Ensembl" id="ENSNMLP00000008795.1"/>
    </source>
</evidence>
<dbReference type="InterPro" id="IPR043159">
    <property type="entry name" value="Lectin_gal-bd_sf"/>
</dbReference>
<dbReference type="InterPro" id="IPR000922">
    <property type="entry name" value="Lectin_gal-bd_dom"/>
</dbReference>
<reference evidence="4" key="1">
    <citation type="submission" date="2025-08" db="UniProtKB">
        <authorList>
            <consortium name="Ensembl"/>
        </authorList>
    </citation>
    <scope>IDENTIFICATION</scope>
</reference>
<evidence type="ECO:0000313" key="5">
    <source>
        <dbReference type="Proteomes" id="UP000694523"/>
    </source>
</evidence>
<name>A0A8C6SM72_9GOBI</name>
<dbReference type="Proteomes" id="UP000694523">
    <property type="component" value="Unplaced"/>
</dbReference>
<accession>A0A8C6SM72</accession>
<dbReference type="Gene3D" id="2.60.120.740">
    <property type="match status" value="2"/>
</dbReference>
<evidence type="ECO:0000259" key="3">
    <source>
        <dbReference type="PROSITE" id="PS50228"/>
    </source>
</evidence>
<keyword evidence="5" id="KW-1185">Reference proteome</keyword>
<sequence length="334" mass="37978">FLWKGKLRQQPLTPHVSVFFCLLEKGQLLYLLFLQFLNFCDILPVRQLVQLKLMHKKNHTAHACENDILTIACPPRTSVAVLSAFYGPSQHLNYDTLTFIYFYTFMNLLSQKVRAKCQDRRSCHISVLSPVFGEWCPLTTKYLQVSYKCQPGRLVCENDRLRLLCKNSTVLAIYSATFGHLLHGSPNCPQEPGSHTDMECLSSTALRKVSRRCHGRENCSIVADVVNFGDPCFPGTRKHLRVLKRQLYTKISNFLLVPWFLLQGVERGSTDLFMISDYELLYCVIWPDYPEKVALYFVSGISAGLLCCRGLGAPGRVSHGKQVLGDGSDKERFL</sequence>
<dbReference type="Ensembl" id="ENSNMLT00000009976.1">
    <property type="protein sequence ID" value="ENSNMLP00000008795.1"/>
    <property type="gene ID" value="ENSNMLG00000006190.1"/>
</dbReference>
<organism evidence="4 5">
    <name type="scientific">Neogobius melanostomus</name>
    <name type="common">round goby</name>
    <dbReference type="NCBI Taxonomy" id="47308"/>
    <lineage>
        <taxon>Eukaryota</taxon>
        <taxon>Metazoa</taxon>
        <taxon>Chordata</taxon>
        <taxon>Craniata</taxon>
        <taxon>Vertebrata</taxon>
        <taxon>Euteleostomi</taxon>
        <taxon>Actinopterygii</taxon>
        <taxon>Neopterygii</taxon>
        <taxon>Teleostei</taxon>
        <taxon>Neoteleostei</taxon>
        <taxon>Acanthomorphata</taxon>
        <taxon>Gobiaria</taxon>
        <taxon>Gobiiformes</taxon>
        <taxon>Gobioidei</taxon>
        <taxon>Gobiidae</taxon>
        <taxon>Benthophilinae</taxon>
        <taxon>Neogobiini</taxon>
        <taxon>Neogobius</taxon>
    </lineage>
</organism>
<dbReference type="CDD" id="cd22829">
    <property type="entry name" value="Gal_Rha_Lectin_EVA1_EVA1C_rpt2"/>
    <property type="match status" value="1"/>
</dbReference>
<dbReference type="PANTHER" id="PTHR46780">
    <property type="entry name" value="PROTEIN EVA-1"/>
    <property type="match status" value="1"/>
</dbReference>